<accession>A0ABR4L6K2</accession>
<dbReference type="RefSeq" id="XP_070904712.1">
    <property type="nucleotide sequence ID" value="XM_071044034.1"/>
</dbReference>
<evidence type="ECO:0000313" key="2">
    <source>
        <dbReference type="EMBL" id="KAL2860021.1"/>
    </source>
</evidence>
<evidence type="ECO:0000256" key="1">
    <source>
        <dbReference type="SAM" id="SignalP"/>
    </source>
</evidence>
<proteinExistence type="predicted"/>
<feature type="chain" id="PRO_5046263788" evidence="1">
    <location>
        <begin position="17"/>
        <end position="311"/>
    </location>
</feature>
<evidence type="ECO:0000313" key="3">
    <source>
        <dbReference type="Proteomes" id="UP001610444"/>
    </source>
</evidence>
<feature type="signal peptide" evidence="1">
    <location>
        <begin position="1"/>
        <end position="16"/>
    </location>
</feature>
<dbReference type="EMBL" id="JBFXLR010000002">
    <property type="protein sequence ID" value="KAL2860021.1"/>
    <property type="molecule type" value="Genomic_DNA"/>
</dbReference>
<name>A0ABR4L6K2_9EURO</name>
<organism evidence="2 3">
    <name type="scientific">Aspergillus pseudodeflectus</name>
    <dbReference type="NCBI Taxonomy" id="176178"/>
    <lineage>
        <taxon>Eukaryota</taxon>
        <taxon>Fungi</taxon>
        <taxon>Dikarya</taxon>
        <taxon>Ascomycota</taxon>
        <taxon>Pezizomycotina</taxon>
        <taxon>Eurotiomycetes</taxon>
        <taxon>Eurotiomycetidae</taxon>
        <taxon>Eurotiales</taxon>
        <taxon>Aspergillaceae</taxon>
        <taxon>Aspergillus</taxon>
        <taxon>Aspergillus subgen. Nidulantes</taxon>
    </lineage>
</organism>
<dbReference type="GeneID" id="98159198"/>
<protein>
    <submittedName>
        <fullName evidence="2">Uncharacterized protein</fullName>
    </submittedName>
</protein>
<keyword evidence="3" id="KW-1185">Reference proteome</keyword>
<dbReference type="Proteomes" id="UP001610444">
    <property type="component" value="Unassembled WGS sequence"/>
</dbReference>
<sequence length="311" mass="34209">MKLSTLLVTLLPLAAASPSPAARPLAAREITDPERLAQLQAHHADTLALLNSAAAIPVTPSTYRNLTENTPSHERRLFHVFGLLGVYVASRVGAGALQQVLGELLEVFLGDDIIWHNKEYCRAYFSTHGGGNEEFRTYARDHGDRTSQVNINSGWNDPENTTPPVHFFEGANGDPAIGAYSVQYTATDRVAWGGIEGTETCHIEGLCNPQYIFYHKDYDIVLNTWREFPPDLAYFVPFSVWSLGLFLTVFLRTESQGEVSACQYSQGEDCKGMCSSGVKNQFWSGGVLWGGDCAIPCIEDGGEGYEVIEHE</sequence>
<keyword evidence="1" id="KW-0732">Signal</keyword>
<comment type="caution">
    <text evidence="2">The sequence shown here is derived from an EMBL/GenBank/DDBJ whole genome shotgun (WGS) entry which is preliminary data.</text>
</comment>
<reference evidence="2 3" key="1">
    <citation type="submission" date="2024-07" db="EMBL/GenBank/DDBJ databases">
        <title>Section-level genome sequencing and comparative genomics of Aspergillus sections Usti and Cavernicolus.</title>
        <authorList>
            <consortium name="Lawrence Berkeley National Laboratory"/>
            <person name="Nybo J.L."/>
            <person name="Vesth T.C."/>
            <person name="Theobald S."/>
            <person name="Frisvad J.C."/>
            <person name="Larsen T.O."/>
            <person name="Kjaerboelling I."/>
            <person name="Rothschild-Mancinelli K."/>
            <person name="Lyhne E.K."/>
            <person name="Kogle M.E."/>
            <person name="Barry K."/>
            <person name="Clum A."/>
            <person name="Na H."/>
            <person name="Ledsgaard L."/>
            <person name="Lin J."/>
            <person name="Lipzen A."/>
            <person name="Kuo A."/>
            <person name="Riley R."/>
            <person name="Mondo S."/>
            <person name="LaButti K."/>
            <person name="Haridas S."/>
            <person name="Pangalinan J."/>
            <person name="Salamov A.A."/>
            <person name="Simmons B.A."/>
            <person name="Magnuson J.K."/>
            <person name="Chen J."/>
            <person name="Drula E."/>
            <person name="Henrissat B."/>
            <person name="Wiebenga A."/>
            <person name="Lubbers R.J."/>
            <person name="Gomes A.C."/>
            <person name="Macurrencykelacurrency M.R."/>
            <person name="Stajich J."/>
            <person name="Grigoriev I.V."/>
            <person name="Mortensen U.H."/>
            <person name="De vries R.P."/>
            <person name="Baker S.E."/>
            <person name="Andersen M.R."/>
        </authorList>
    </citation>
    <scope>NUCLEOTIDE SEQUENCE [LARGE SCALE GENOMIC DNA]</scope>
    <source>
        <strain evidence="2 3">CBS 756.74</strain>
    </source>
</reference>
<gene>
    <name evidence="2" type="ORF">BJX68DRAFT_260993</name>
</gene>